<evidence type="ECO:0000256" key="1">
    <source>
        <dbReference type="SAM" id="MobiDB-lite"/>
    </source>
</evidence>
<sequence>MYPADRVQTNLRKGVLEWCALAIVRRGDVYGRDLAKTLFDLGLLASEGSLYPLLARLRASGWVETDWQESAVGPPRRYYRLTAAGADAVVGFEASWRGFATSVDAALAQGDDDGDDDRGAKTDDERTTR</sequence>
<dbReference type="OrthoDB" id="122286at2"/>
<evidence type="ECO:0000313" key="3">
    <source>
        <dbReference type="EMBL" id="RXZ49437.1"/>
    </source>
</evidence>
<accession>A0A4Q2JSH0</accession>
<dbReference type="EMBL" id="SDPO01000002">
    <property type="protein sequence ID" value="RXZ49437.1"/>
    <property type="molecule type" value="Genomic_DNA"/>
</dbReference>
<organism evidence="3 4">
    <name type="scientific">Agromyces fucosus</name>
    <dbReference type="NCBI Taxonomy" id="41985"/>
    <lineage>
        <taxon>Bacteria</taxon>
        <taxon>Bacillati</taxon>
        <taxon>Actinomycetota</taxon>
        <taxon>Actinomycetes</taxon>
        <taxon>Micrococcales</taxon>
        <taxon>Microbacteriaceae</taxon>
        <taxon>Agromyces</taxon>
    </lineage>
</organism>
<comment type="caution">
    <text evidence="3">The sequence shown here is derived from an EMBL/GenBank/DDBJ whole genome shotgun (WGS) entry which is preliminary data.</text>
</comment>
<dbReference type="Gene3D" id="1.10.10.10">
    <property type="entry name" value="Winged helix-like DNA-binding domain superfamily/Winged helix DNA-binding domain"/>
    <property type="match status" value="1"/>
</dbReference>
<dbReference type="AlphaFoldDB" id="A0A4Q2JSH0"/>
<dbReference type="Proteomes" id="UP000292935">
    <property type="component" value="Unassembled WGS sequence"/>
</dbReference>
<dbReference type="InterPro" id="IPR036388">
    <property type="entry name" value="WH-like_DNA-bd_sf"/>
</dbReference>
<evidence type="ECO:0000259" key="2">
    <source>
        <dbReference type="Pfam" id="PF03551"/>
    </source>
</evidence>
<name>A0A4Q2JSH0_9MICO</name>
<feature type="region of interest" description="Disordered" evidence="1">
    <location>
        <begin position="107"/>
        <end position="129"/>
    </location>
</feature>
<dbReference type="InterPro" id="IPR005149">
    <property type="entry name" value="Tscrpt_reg_PadR_N"/>
</dbReference>
<evidence type="ECO:0000313" key="4">
    <source>
        <dbReference type="Proteomes" id="UP000292935"/>
    </source>
</evidence>
<dbReference type="Pfam" id="PF03551">
    <property type="entry name" value="PadR"/>
    <property type="match status" value="1"/>
</dbReference>
<dbReference type="PANTHER" id="PTHR33169">
    <property type="entry name" value="PADR-FAMILY TRANSCRIPTIONAL REGULATOR"/>
    <property type="match status" value="1"/>
</dbReference>
<feature type="domain" description="Transcription regulator PadR N-terminal" evidence="2">
    <location>
        <begin position="21"/>
        <end position="88"/>
    </location>
</feature>
<dbReference type="PANTHER" id="PTHR33169:SF14">
    <property type="entry name" value="TRANSCRIPTIONAL REGULATOR RV3488"/>
    <property type="match status" value="1"/>
</dbReference>
<reference evidence="3 4" key="1">
    <citation type="submission" date="2019-01" db="EMBL/GenBank/DDBJ databases">
        <authorList>
            <person name="Li J."/>
        </authorList>
    </citation>
    <scope>NUCLEOTIDE SEQUENCE [LARGE SCALE GENOMIC DNA]</scope>
    <source>
        <strain evidence="3 4">CCUG 35506</strain>
    </source>
</reference>
<protein>
    <submittedName>
        <fullName evidence="3">PadR family transcriptional regulator</fullName>
    </submittedName>
</protein>
<gene>
    <name evidence="3" type="ORF">ESP57_11035</name>
</gene>
<dbReference type="InterPro" id="IPR052509">
    <property type="entry name" value="Metal_resp_DNA-bind_regulator"/>
</dbReference>
<dbReference type="SUPFAM" id="SSF46785">
    <property type="entry name" value="Winged helix' DNA-binding domain"/>
    <property type="match status" value="1"/>
</dbReference>
<keyword evidence="4" id="KW-1185">Reference proteome</keyword>
<dbReference type="RefSeq" id="WP_056007206.1">
    <property type="nucleotide sequence ID" value="NZ_SDPO01000002.1"/>
</dbReference>
<dbReference type="InterPro" id="IPR036390">
    <property type="entry name" value="WH_DNA-bd_sf"/>
</dbReference>
<feature type="compositionally biased region" description="Basic and acidic residues" evidence="1">
    <location>
        <begin position="117"/>
        <end position="129"/>
    </location>
</feature>
<proteinExistence type="predicted"/>